<evidence type="ECO:0000259" key="3">
    <source>
        <dbReference type="Pfam" id="PF01266"/>
    </source>
</evidence>
<dbReference type="Gene3D" id="3.30.70.1400">
    <property type="entry name" value="Aminomethyltransferase beta-barrel domains"/>
    <property type="match status" value="1"/>
</dbReference>
<keyword evidence="8" id="KW-1185">Reference proteome</keyword>
<dbReference type="InterPro" id="IPR029043">
    <property type="entry name" value="GcvT/YgfZ_C"/>
</dbReference>
<reference evidence="7 8" key="1">
    <citation type="submission" date="2021-01" db="EMBL/GenBank/DDBJ databases">
        <title>Diatom-associated Roseobacters Show Island Model of Population Structure.</title>
        <authorList>
            <person name="Qu L."/>
            <person name="Feng X."/>
            <person name="Chen Y."/>
            <person name="Li L."/>
            <person name="Wang X."/>
            <person name="Hu Z."/>
            <person name="Wang H."/>
            <person name="Luo H."/>
        </authorList>
    </citation>
    <scope>NUCLEOTIDE SEQUENCE [LARGE SCALE GENOMIC DNA]</scope>
    <source>
        <strain evidence="7 8">TR60-84</strain>
    </source>
</reference>
<evidence type="ECO:0000256" key="2">
    <source>
        <dbReference type="ARBA" id="ARBA00023002"/>
    </source>
</evidence>
<dbReference type="InterPro" id="IPR036188">
    <property type="entry name" value="FAD/NAD-bd_sf"/>
</dbReference>
<dbReference type="SUPFAM" id="SSF54373">
    <property type="entry name" value="FAD-linked reductases, C-terminal domain"/>
    <property type="match status" value="1"/>
</dbReference>
<dbReference type="RefSeq" id="WP_203242707.1">
    <property type="nucleotide sequence ID" value="NZ_JAFBRH010000003.1"/>
</dbReference>
<sequence length="810" mass="88340">MTLPSSSKIIIIGGGIIGCSTAYHLAQMGQDVLLLEKAQLTSGSTWHAAGLVGQLRSSANITQLLGYSIDLYNKLEAETGLATGWKMNGGLRLACNQERWTEVQRQATTAHSFGLDMQLLTPQEAQDLWPLMDIGDVVGAAFLPTDGQASPSDITQALAKGARAKGAQLLENTPVTEILTEKGEITGVRTPQGDIACEKLVLCCGQWTRTLAKSIGVTVPLVSVEHQYMITEAFGVPSDLPTLRDPDRLTYYKEEVGGLVMGGYEPNGIPWAQNGIPDPFDFQLLESNFDHFEQLVELALPRVPALETTGIKELINGPESFTPDGNFILGEAPEMANVFVGAGFNAFGIASGGGAGMALAEWVAKGEPPYDLWPVDIRRFGRPHTDEDWVRARTMEAYGKHYTMAWPSEEHSSGRPCRRSPLYGALQNSGAVFGEKLGWERPNWFADAGEDAHDIYTFDRPNWHAPVGREHKAAREAAVLFDQTSFAKFILKGPDAEAALSWIAANRVDKPVGSIIYTQMLNDHGGIECDLTCVRTAQDEYYIVTGTGFATHDFNWISRNIPEGMNAQLVDVTSSNAVLSLFGPKAREILEQCTRDDVSHDNFAFGQARTIGIAGCPVLALRITYVGELGWELHLPTEYALTVFNALHDAGAPHGLRNAGYRAIETLRLEKGYRAWSSDIGPDHTPDEAGLGWAVKMKSNIPFKGREAVQAQRDSGVKKIMATFTCDGDVILSGRETIYRNGERCGWLSSAGFGHTLGKSIGMGYVRSDEAIDKEHVLSGEYELEVATRRVKAEVTLAPLYDPKMAKVKS</sequence>
<dbReference type="InterPro" id="IPR032503">
    <property type="entry name" value="FAO_M"/>
</dbReference>
<evidence type="ECO:0000313" key="7">
    <source>
        <dbReference type="EMBL" id="MBM1714688.1"/>
    </source>
</evidence>
<dbReference type="InterPro" id="IPR006076">
    <property type="entry name" value="FAD-dep_OxRdtase"/>
</dbReference>
<feature type="domain" description="GCVT N-terminal" evidence="4">
    <location>
        <begin position="422"/>
        <end position="698"/>
    </location>
</feature>
<dbReference type="Pfam" id="PF16350">
    <property type="entry name" value="FAO_M"/>
    <property type="match status" value="1"/>
</dbReference>
<organism evidence="7 8">
    <name type="scientific">Sulfitobacter geojensis</name>
    <dbReference type="NCBI Taxonomy" id="1342299"/>
    <lineage>
        <taxon>Bacteria</taxon>
        <taxon>Pseudomonadati</taxon>
        <taxon>Pseudomonadota</taxon>
        <taxon>Alphaproteobacteria</taxon>
        <taxon>Rhodobacterales</taxon>
        <taxon>Roseobacteraceae</taxon>
        <taxon>Sulfitobacter</taxon>
    </lineage>
</organism>
<evidence type="ECO:0000313" key="8">
    <source>
        <dbReference type="Proteomes" id="UP000732193"/>
    </source>
</evidence>
<protein>
    <submittedName>
        <fullName evidence="7">GcvT family protein</fullName>
    </submittedName>
</protein>
<feature type="domain" description="FAD dependent oxidoreductase central" evidence="6">
    <location>
        <begin position="365"/>
        <end position="420"/>
    </location>
</feature>
<gene>
    <name evidence="7" type="ORF">JQV55_14035</name>
</gene>
<dbReference type="InterPro" id="IPR027266">
    <property type="entry name" value="TrmE/GcvT-like"/>
</dbReference>
<dbReference type="Gene3D" id="3.50.50.60">
    <property type="entry name" value="FAD/NAD(P)-binding domain"/>
    <property type="match status" value="1"/>
</dbReference>
<dbReference type="Gene3D" id="3.30.9.10">
    <property type="entry name" value="D-Amino Acid Oxidase, subunit A, domain 2"/>
    <property type="match status" value="1"/>
</dbReference>
<proteinExistence type="inferred from homology"/>
<evidence type="ECO:0000259" key="6">
    <source>
        <dbReference type="Pfam" id="PF16350"/>
    </source>
</evidence>
<dbReference type="PANTHER" id="PTHR43757:SF11">
    <property type="entry name" value="SARCOSINE DEHYDROGENASE"/>
    <property type="match status" value="1"/>
</dbReference>
<feature type="domain" description="Aminomethyltransferase C-terminal" evidence="5">
    <location>
        <begin position="722"/>
        <end position="802"/>
    </location>
</feature>
<dbReference type="Proteomes" id="UP000732193">
    <property type="component" value="Unassembled WGS sequence"/>
</dbReference>
<dbReference type="SUPFAM" id="SSF51905">
    <property type="entry name" value="FAD/NAD(P)-binding domain"/>
    <property type="match status" value="1"/>
</dbReference>
<dbReference type="Gene3D" id="2.40.30.110">
    <property type="entry name" value="Aminomethyltransferase beta-barrel domains"/>
    <property type="match status" value="1"/>
</dbReference>
<accession>A0AAE3B6X1</accession>
<dbReference type="InterPro" id="IPR013977">
    <property type="entry name" value="GcvT_C"/>
</dbReference>
<dbReference type="Pfam" id="PF01571">
    <property type="entry name" value="GCV_T"/>
    <property type="match status" value="1"/>
</dbReference>
<dbReference type="PANTHER" id="PTHR43757">
    <property type="entry name" value="AMINOMETHYLTRANSFERASE"/>
    <property type="match status" value="1"/>
</dbReference>
<dbReference type="EMBL" id="JAFBRM010000003">
    <property type="protein sequence ID" value="MBM1714688.1"/>
    <property type="molecule type" value="Genomic_DNA"/>
</dbReference>
<dbReference type="Pfam" id="PF01266">
    <property type="entry name" value="DAO"/>
    <property type="match status" value="1"/>
</dbReference>
<name>A0AAE3B6X1_9RHOB</name>
<feature type="domain" description="FAD dependent oxidoreductase" evidence="3">
    <location>
        <begin position="8"/>
        <end position="362"/>
    </location>
</feature>
<dbReference type="InterPro" id="IPR028896">
    <property type="entry name" value="GcvT/YgfZ/DmdA"/>
</dbReference>
<dbReference type="SUPFAM" id="SSF101790">
    <property type="entry name" value="Aminomethyltransferase beta-barrel domain"/>
    <property type="match status" value="1"/>
</dbReference>
<evidence type="ECO:0000259" key="5">
    <source>
        <dbReference type="Pfam" id="PF08669"/>
    </source>
</evidence>
<comment type="similarity">
    <text evidence="1">Belongs to the GcvT family.</text>
</comment>
<dbReference type="InterPro" id="IPR006222">
    <property type="entry name" value="GCVT_N"/>
</dbReference>
<dbReference type="AlphaFoldDB" id="A0AAE3B6X1"/>
<evidence type="ECO:0000256" key="1">
    <source>
        <dbReference type="ARBA" id="ARBA00008609"/>
    </source>
</evidence>
<dbReference type="SUPFAM" id="SSF103025">
    <property type="entry name" value="Folate-binding domain"/>
    <property type="match status" value="1"/>
</dbReference>
<keyword evidence="2" id="KW-0560">Oxidoreductase</keyword>
<dbReference type="Gene3D" id="3.30.1360.120">
    <property type="entry name" value="Probable tRNA modification gtpase trme, domain 1"/>
    <property type="match status" value="1"/>
</dbReference>
<comment type="caution">
    <text evidence="7">The sequence shown here is derived from an EMBL/GenBank/DDBJ whole genome shotgun (WGS) entry which is preliminary data.</text>
</comment>
<evidence type="ECO:0000259" key="4">
    <source>
        <dbReference type="Pfam" id="PF01571"/>
    </source>
</evidence>
<dbReference type="GO" id="GO:0016491">
    <property type="term" value="F:oxidoreductase activity"/>
    <property type="evidence" value="ECO:0007669"/>
    <property type="project" value="UniProtKB-KW"/>
</dbReference>
<dbReference type="Pfam" id="PF08669">
    <property type="entry name" value="GCV_T_C"/>
    <property type="match status" value="1"/>
</dbReference>